<evidence type="ECO:0000313" key="3">
    <source>
        <dbReference type="EMBL" id="MFD2512282.1"/>
    </source>
</evidence>
<evidence type="ECO:0000313" key="4">
    <source>
        <dbReference type="Proteomes" id="UP001597544"/>
    </source>
</evidence>
<dbReference type="EMBL" id="JBHULU010000001">
    <property type="protein sequence ID" value="MFD2512282.1"/>
    <property type="molecule type" value="Genomic_DNA"/>
</dbReference>
<dbReference type="Proteomes" id="UP001597544">
    <property type="component" value="Unassembled WGS sequence"/>
</dbReference>
<accession>A0ABW5IHB6</accession>
<dbReference type="Pfam" id="PF00582">
    <property type="entry name" value="Usp"/>
    <property type="match status" value="1"/>
</dbReference>
<dbReference type="PANTHER" id="PTHR46268:SF6">
    <property type="entry name" value="UNIVERSAL STRESS PROTEIN UP12"/>
    <property type="match status" value="1"/>
</dbReference>
<dbReference type="RefSeq" id="WP_377502069.1">
    <property type="nucleotide sequence ID" value="NZ_JBHULU010000001.1"/>
</dbReference>
<organism evidence="3 4">
    <name type="scientific">Pontibacter locisalis</name>
    <dbReference type="NCBI Taxonomy" id="1719035"/>
    <lineage>
        <taxon>Bacteria</taxon>
        <taxon>Pseudomonadati</taxon>
        <taxon>Bacteroidota</taxon>
        <taxon>Cytophagia</taxon>
        <taxon>Cytophagales</taxon>
        <taxon>Hymenobacteraceae</taxon>
        <taxon>Pontibacter</taxon>
    </lineage>
</organism>
<dbReference type="PANTHER" id="PTHR46268">
    <property type="entry name" value="STRESS RESPONSE PROTEIN NHAX"/>
    <property type="match status" value="1"/>
</dbReference>
<evidence type="ECO:0000256" key="1">
    <source>
        <dbReference type="ARBA" id="ARBA00008791"/>
    </source>
</evidence>
<dbReference type="CDD" id="cd00293">
    <property type="entry name" value="USP-like"/>
    <property type="match status" value="1"/>
</dbReference>
<feature type="domain" description="UspA" evidence="2">
    <location>
        <begin position="2"/>
        <end position="136"/>
    </location>
</feature>
<proteinExistence type="inferred from homology"/>
<dbReference type="Gene3D" id="3.40.50.12370">
    <property type="match status" value="1"/>
</dbReference>
<sequence length="287" mass="31758">MKTYLVPVDFSDTSRLALEYALDLAIKTEARVLAIHVYEVAAVLPGFAEVMMQETLRETEKEMSAFLSGIDHRGASLSTIVREGGVVGEISKAIKELNISLVIMGTGGGKNLAKKLFGTTTEAVAKKGLCPVLVIPEGAVIKPIEHIVYAADLENGDELTVLQLLQFKKLFNASITFLHIENDKQPNYIPNEYIKENLQQLYPEAGLRFIEIKQKEVAEGISDFVQAHETSLLAFTIINRHLVDRIGHTSVTSRLLHNLKLPMLALPENGILLDIRQREISGEEKSV</sequence>
<evidence type="ECO:0000259" key="2">
    <source>
        <dbReference type="Pfam" id="PF00582"/>
    </source>
</evidence>
<name>A0ABW5IHB6_9BACT</name>
<dbReference type="PRINTS" id="PR01438">
    <property type="entry name" value="UNVRSLSTRESS"/>
</dbReference>
<dbReference type="InterPro" id="IPR006016">
    <property type="entry name" value="UspA"/>
</dbReference>
<dbReference type="SUPFAM" id="SSF52402">
    <property type="entry name" value="Adenine nucleotide alpha hydrolases-like"/>
    <property type="match status" value="2"/>
</dbReference>
<comment type="similarity">
    <text evidence="1">Belongs to the universal stress protein A family.</text>
</comment>
<gene>
    <name evidence="3" type="ORF">ACFSRY_00270</name>
</gene>
<dbReference type="InterPro" id="IPR006015">
    <property type="entry name" value="Universal_stress_UspA"/>
</dbReference>
<comment type="caution">
    <text evidence="3">The sequence shown here is derived from an EMBL/GenBank/DDBJ whole genome shotgun (WGS) entry which is preliminary data.</text>
</comment>
<reference evidence="4" key="1">
    <citation type="journal article" date="2019" name="Int. J. Syst. Evol. Microbiol.">
        <title>The Global Catalogue of Microorganisms (GCM) 10K type strain sequencing project: providing services to taxonomists for standard genome sequencing and annotation.</title>
        <authorList>
            <consortium name="The Broad Institute Genomics Platform"/>
            <consortium name="The Broad Institute Genome Sequencing Center for Infectious Disease"/>
            <person name="Wu L."/>
            <person name="Ma J."/>
        </authorList>
    </citation>
    <scope>NUCLEOTIDE SEQUENCE [LARGE SCALE GENOMIC DNA]</scope>
    <source>
        <strain evidence="4">KCTC 42498</strain>
    </source>
</reference>
<keyword evidence="4" id="KW-1185">Reference proteome</keyword>
<protein>
    <submittedName>
        <fullName evidence="3">Universal stress protein</fullName>
    </submittedName>
</protein>